<dbReference type="AlphaFoldDB" id="A0AA39NZ98"/>
<feature type="region of interest" description="Disordered" evidence="1">
    <location>
        <begin position="136"/>
        <end position="168"/>
    </location>
</feature>
<dbReference type="EMBL" id="JAUEPR010000029">
    <property type="protein sequence ID" value="KAK0474113.1"/>
    <property type="molecule type" value="Genomic_DNA"/>
</dbReference>
<reference evidence="2" key="1">
    <citation type="submission" date="2023-06" db="EMBL/GenBank/DDBJ databases">
        <authorList>
            <consortium name="Lawrence Berkeley National Laboratory"/>
            <person name="Ahrendt S."/>
            <person name="Sahu N."/>
            <person name="Indic B."/>
            <person name="Wong-Bajracharya J."/>
            <person name="Merenyi Z."/>
            <person name="Ke H.-M."/>
            <person name="Monk M."/>
            <person name="Kocsube S."/>
            <person name="Drula E."/>
            <person name="Lipzen A."/>
            <person name="Balint B."/>
            <person name="Henrissat B."/>
            <person name="Andreopoulos B."/>
            <person name="Martin F.M."/>
            <person name="Harder C.B."/>
            <person name="Rigling D."/>
            <person name="Ford K.L."/>
            <person name="Foster G.D."/>
            <person name="Pangilinan J."/>
            <person name="Papanicolaou A."/>
            <person name="Barry K."/>
            <person name="LaButti K."/>
            <person name="Viragh M."/>
            <person name="Koriabine M."/>
            <person name="Yan M."/>
            <person name="Riley R."/>
            <person name="Champramary S."/>
            <person name="Plett K.L."/>
            <person name="Tsai I.J."/>
            <person name="Slot J."/>
            <person name="Sipos G."/>
            <person name="Plett J."/>
            <person name="Nagy L.G."/>
            <person name="Grigoriev I.V."/>
        </authorList>
    </citation>
    <scope>NUCLEOTIDE SEQUENCE</scope>
    <source>
        <strain evidence="2">ICMP 16352</strain>
    </source>
</reference>
<evidence type="ECO:0000313" key="2">
    <source>
        <dbReference type="EMBL" id="KAK0474113.1"/>
    </source>
</evidence>
<feature type="compositionally biased region" description="Acidic residues" evidence="1">
    <location>
        <begin position="141"/>
        <end position="157"/>
    </location>
</feature>
<accession>A0AA39NZ98</accession>
<keyword evidence="3" id="KW-1185">Reference proteome</keyword>
<sequence length="328" mass="37873">MAVHFSDGTKYEDLSKTKDVHGYHLLKCGQSYMELRMYAGFNLHTEHSIQAIWDELVKFSELIREYEQLTKSVKPGAKQWNFPKVHSHKHMVNDILEKGVTLNYSTKPNEKMHGPLKDMYQLRTNFKDVTEQQIDLHDEQMSENDGDDELEDEDSEVEQSRNVTLHGSRGKGGGVFTIEGIQALKADDPVFMGFRGHLSKFMEGQFEKYFDIIPEVDGQKVTFSSFHPKDKIQLHGLLKVDYENTVDWTTSTDYLRCSPEFYNHSRYDCLLIDITNCPFFTHLVMVFTCVIGGKEFPLALIHPFDQPVDAATEKLDDDLGFYRVHAQK</sequence>
<gene>
    <name evidence="2" type="ORF">IW261DRAFT_1423215</name>
</gene>
<evidence type="ECO:0000313" key="3">
    <source>
        <dbReference type="Proteomes" id="UP001175227"/>
    </source>
</evidence>
<protein>
    <submittedName>
        <fullName evidence="2">Uncharacterized protein</fullName>
    </submittedName>
</protein>
<organism evidence="2 3">
    <name type="scientific">Armillaria novae-zelandiae</name>
    <dbReference type="NCBI Taxonomy" id="153914"/>
    <lineage>
        <taxon>Eukaryota</taxon>
        <taxon>Fungi</taxon>
        <taxon>Dikarya</taxon>
        <taxon>Basidiomycota</taxon>
        <taxon>Agaricomycotina</taxon>
        <taxon>Agaricomycetes</taxon>
        <taxon>Agaricomycetidae</taxon>
        <taxon>Agaricales</taxon>
        <taxon>Marasmiineae</taxon>
        <taxon>Physalacriaceae</taxon>
        <taxon>Armillaria</taxon>
    </lineage>
</organism>
<comment type="caution">
    <text evidence="2">The sequence shown here is derived from an EMBL/GenBank/DDBJ whole genome shotgun (WGS) entry which is preliminary data.</text>
</comment>
<proteinExistence type="predicted"/>
<name>A0AA39NZ98_9AGAR</name>
<evidence type="ECO:0000256" key="1">
    <source>
        <dbReference type="SAM" id="MobiDB-lite"/>
    </source>
</evidence>
<dbReference type="Proteomes" id="UP001175227">
    <property type="component" value="Unassembled WGS sequence"/>
</dbReference>